<evidence type="ECO:0000256" key="3">
    <source>
        <dbReference type="ARBA" id="ARBA00022723"/>
    </source>
</evidence>
<keyword evidence="6" id="KW-0106">Calcium</keyword>
<dbReference type="GO" id="GO:0004252">
    <property type="term" value="F:serine-type endopeptidase activity"/>
    <property type="evidence" value="ECO:0007669"/>
    <property type="project" value="UniProtKB-UniRule"/>
</dbReference>
<dbReference type="SUPFAM" id="SSF52743">
    <property type="entry name" value="Subtilisin-like"/>
    <property type="match status" value="1"/>
</dbReference>
<keyword evidence="4 8" id="KW-0378">Hydrolase</keyword>
<dbReference type="Proteomes" id="UP000033651">
    <property type="component" value="Unassembled WGS sequence"/>
</dbReference>
<comment type="caution">
    <text evidence="10">The sequence shown here is derived from an EMBL/GenBank/DDBJ whole genome shotgun (WGS) entry which is preliminary data.</text>
</comment>
<evidence type="ECO:0000256" key="2">
    <source>
        <dbReference type="ARBA" id="ARBA00022670"/>
    </source>
</evidence>
<evidence type="ECO:0000256" key="5">
    <source>
        <dbReference type="ARBA" id="ARBA00022825"/>
    </source>
</evidence>
<dbReference type="PANTHER" id="PTHR14218">
    <property type="entry name" value="PROTEASE S8 TRIPEPTIDYL PEPTIDASE I CLN2"/>
    <property type="match status" value="1"/>
</dbReference>
<sequence>MAAGTRLAHLQLVLKPSAVRLARLQQLVADQHDPASPRFHQWLTPAEYGKAFGAADADISAVASWLRSQGVTVNAVYPNQSLMDITATAAQVGGAFHAQPMQYDVGGRRGTVLSGDMAIPSALRDVVAGVVGLNGRPAPVRAPLVPAKRDASTGRFMRDTSPTVGAGGARPMAIGTSDLLGLRGLVPDDLAQMYGAARLHKQGITGKGVTIALVELGTALPHDWSNFVETFDLAKYGGDFRQFNPRLGGLDNCYDTNTVNGELIEDDESAQDAEWATAMAPGAHIEVADCSAVKDDYSDASTNIYQGFFIAATNIVNGDERPDIMSFTVSYGEDLTDAASKAGMDLVMAQADAEGISVFAGAGDDSVNPSFYRVPINGAGISAGSLASSPNVTAVGGTDLADELDGTTAQYFRKKQNAVYGTAKGYVPEIPWNASCGNPVAARANGFKDVVAFCKMLLLLDPYAHYVTSVGGSGGPSVVNAKPAWQRLVHNAPLDQSRDVPDVALFGGSYAQATGLVMCLEAYPCNKGLTTSVYVDTDISLAAPMFAGIQALINQSLATRGLPMKQGNAAPTLYALAQEAYGAPGGRAPPTLADCNANDPAASCVFHNITRGSISTQCVEVDDLVDEHGVPIVTPDCAFYGSANYGGYPVRVGLTTTNAAVPYSPETAAYMAQPGWSFASGLGSVDAANLARAWRKFVGIR</sequence>
<dbReference type="Gene3D" id="3.40.50.200">
    <property type="entry name" value="Peptidase S8/S53 domain"/>
    <property type="match status" value="1"/>
</dbReference>
<feature type="active site" description="Charge relay system" evidence="8">
    <location>
        <position position="540"/>
    </location>
</feature>
<gene>
    <name evidence="10" type="ORF">VI08_06450</name>
</gene>
<dbReference type="PROSITE" id="PS51695">
    <property type="entry name" value="SEDOLISIN"/>
    <property type="match status" value="1"/>
</dbReference>
<comment type="caution">
    <text evidence="8">Lacks conserved residue(s) required for the propagation of feature annotation.</text>
</comment>
<dbReference type="PATRIC" id="fig|345309.4.peg.477"/>
<protein>
    <recommendedName>
        <fullName evidence="9">Peptidase S53 domain-containing protein</fullName>
    </recommendedName>
</protein>
<reference evidence="10 11" key="1">
    <citation type="submission" date="2015-03" db="EMBL/GenBank/DDBJ databases">
        <title>Draft genome sequence of Luteibacter yeojuensis strain SU11.</title>
        <authorList>
            <person name="Sulaiman J."/>
            <person name="Priya K."/>
            <person name="Chan K.-G."/>
        </authorList>
    </citation>
    <scope>NUCLEOTIDE SEQUENCE [LARGE SCALE GENOMIC DNA]</scope>
    <source>
        <strain evidence="10 11">SU11</strain>
    </source>
</reference>
<accession>A0A0F3KXY7</accession>
<dbReference type="AlphaFoldDB" id="A0A0F3KXY7"/>
<evidence type="ECO:0000256" key="7">
    <source>
        <dbReference type="ARBA" id="ARBA00023145"/>
    </source>
</evidence>
<keyword evidence="3" id="KW-0479">Metal-binding</keyword>
<dbReference type="InterPro" id="IPR015366">
    <property type="entry name" value="S53_propep"/>
</dbReference>
<organism evidence="10 11">
    <name type="scientific">Luteibacter yeojuensis</name>
    <dbReference type="NCBI Taxonomy" id="345309"/>
    <lineage>
        <taxon>Bacteria</taxon>
        <taxon>Pseudomonadati</taxon>
        <taxon>Pseudomonadota</taxon>
        <taxon>Gammaproteobacteria</taxon>
        <taxon>Lysobacterales</taxon>
        <taxon>Rhodanobacteraceae</taxon>
        <taxon>Luteibacter</taxon>
    </lineage>
</organism>
<keyword evidence="5 8" id="KW-0720">Serine protease</keyword>
<evidence type="ECO:0000256" key="6">
    <source>
        <dbReference type="ARBA" id="ARBA00022837"/>
    </source>
</evidence>
<evidence type="ECO:0000256" key="1">
    <source>
        <dbReference type="ARBA" id="ARBA00001913"/>
    </source>
</evidence>
<evidence type="ECO:0000313" key="11">
    <source>
        <dbReference type="Proteomes" id="UP000033651"/>
    </source>
</evidence>
<dbReference type="GO" id="GO:0008240">
    <property type="term" value="F:tripeptidyl-peptidase activity"/>
    <property type="evidence" value="ECO:0007669"/>
    <property type="project" value="TreeGrafter"/>
</dbReference>
<dbReference type="EMBL" id="JZRB01000013">
    <property type="protein sequence ID" value="KJV36110.1"/>
    <property type="molecule type" value="Genomic_DNA"/>
</dbReference>
<name>A0A0F3KXY7_9GAMM</name>
<evidence type="ECO:0000313" key="10">
    <source>
        <dbReference type="EMBL" id="KJV36110.1"/>
    </source>
</evidence>
<dbReference type="Pfam" id="PF09286">
    <property type="entry name" value="Pro-kuma_activ"/>
    <property type="match status" value="1"/>
</dbReference>
<dbReference type="SUPFAM" id="SSF54897">
    <property type="entry name" value="Protease propeptides/inhibitors"/>
    <property type="match status" value="1"/>
</dbReference>
<keyword evidence="11" id="KW-1185">Reference proteome</keyword>
<feature type="domain" description="Peptidase S53" evidence="9">
    <location>
        <begin position="184"/>
        <end position="697"/>
    </location>
</feature>
<feature type="active site" description="Charge relay system" evidence="8">
    <location>
        <position position="272"/>
    </location>
</feature>
<dbReference type="GO" id="GO:0046872">
    <property type="term" value="F:metal ion binding"/>
    <property type="evidence" value="ECO:0007669"/>
    <property type="project" value="UniProtKB-KW"/>
</dbReference>
<evidence type="ECO:0000256" key="8">
    <source>
        <dbReference type="PROSITE-ProRule" id="PRU01032"/>
    </source>
</evidence>
<comment type="cofactor">
    <cofactor evidence="1">
        <name>Ca(2+)</name>
        <dbReference type="ChEBI" id="CHEBI:29108"/>
    </cofactor>
</comment>
<dbReference type="GO" id="GO:0006508">
    <property type="term" value="P:proteolysis"/>
    <property type="evidence" value="ECO:0007669"/>
    <property type="project" value="UniProtKB-KW"/>
</dbReference>
<dbReference type="InterPro" id="IPR036852">
    <property type="entry name" value="Peptidase_S8/S53_dom_sf"/>
</dbReference>
<evidence type="ECO:0000259" key="9">
    <source>
        <dbReference type="PROSITE" id="PS51695"/>
    </source>
</evidence>
<dbReference type="SMART" id="SM00944">
    <property type="entry name" value="Pro-kuma_activ"/>
    <property type="match status" value="1"/>
</dbReference>
<dbReference type="CDD" id="cd11377">
    <property type="entry name" value="Pro-peptidase_S53"/>
    <property type="match status" value="1"/>
</dbReference>
<keyword evidence="2 8" id="KW-0645">Protease</keyword>
<dbReference type="InterPro" id="IPR030400">
    <property type="entry name" value="Sedolisin_dom"/>
</dbReference>
<proteinExistence type="predicted"/>
<dbReference type="PANTHER" id="PTHR14218:SF15">
    <property type="entry name" value="TRIPEPTIDYL-PEPTIDASE 1"/>
    <property type="match status" value="1"/>
</dbReference>
<feature type="active site" description="Charge relay system" evidence="8">
    <location>
        <position position="268"/>
    </location>
</feature>
<evidence type="ECO:0000256" key="4">
    <source>
        <dbReference type="ARBA" id="ARBA00022801"/>
    </source>
</evidence>
<keyword evidence="7" id="KW-0865">Zymogen</keyword>
<dbReference type="InterPro" id="IPR050819">
    <property type="entry name" value="Tripeptidyl-peptidase_I"/>
</dbReference>